<dbReference type="InterPro" id="IPR004701">
    <property type="entry name" value="PTS_EIIA_man-typ"/>
</dbReference>
<organism evidence="7 8">
    <name type="scientific">Eubacterium aggregans</name>
    <dbReference type="NCBI Taxonomy" id="81409"/>
    <lineage>
        <taxon>Bacteria</taxon>
        <taxon>Bacillati</taxon>
        <taxon>Bacillota</taxon>
        <taxon>Clostridia</taxon>
        <taxon>Eubacteriales</taxon>
        <taxon>Eubacteriaceae</taxon>
        <taxon>Eubacterium</taxon>
    </lineage>
</organism>
<name>A0A1H3Z700_9FIRM</name>
<dbReference type="RefSeq" id="WP_090305507.1">
    <property type="nucleotide sequence ID" value="NZ_FNRK01000005.1"/>
</dbReference>
<dbReference type="Proteomes" id="UP000199394">
    <property type="component" value="Unassembled WGS sequence"/>
</dbReference>
<evidence type="ECO:0000256" key="1">
    <source>
        <dbReference type="ARBA" id="ARBA00001113"/>
    </source>
</evidence>
<dbReference type="Gene3D" id="3.40.50.510">
    <property type="entry name" value="Phosphotransferase system, mannose-type IIA component"/>
    <property type="match status" value="1"/>
</dbReference>
<dbReference type="GO" id="GO:0016020">
    <property type="term" value="C:membrane"/>
    <property type="evidence" value="ECO:0007669"/>
    <property type="project" value="InterPro"/>
</dbReference>
<keyword evidence="7" id="KW-0418">Kinase</keyword>
<dbReference type="STRING" id="81409.SAMN04515656_10546"/>
<evidence type="ECO:0000256" key="2">
    <source>
        <dbReference type="ARBA" id="ARBA00002788"/>
    </source>
</evidence>
<dbReference type="PANTHER" id="PTHR38594:SF1">
    <property type="entry name" value="PEP-DEPENDENT DIHYDROXYACETONE KINASE, PHOSPHORYL DONOR SUBUNIT DHAM"/>
    <property type="match status" value="1"/>
</dbReference>
<dbReference type="GO" id="GO:0009401">
    <property type="term" value="P:phosphoenolpyruvate-dependent sugar phosphotransferase system"/>
    <property type="evidence" value="ECO:0007669"/>
    <property type="project" value="InterPro"/>
</dbReference>
<comment type="function">
    <text evidence="2">Component of the dihydroxyacetone kinase complex, which is responsible for the phosphoenolpyruvate (PEP)-dependent phosphorylation of dihydroxyacetone. DhaM serves as the phosphoryl donor. Is phosphorylated by phosphoenolpyruvate in an EI- and HPr-dependent reaction, and a phosphorelay system on histidine residues finally leads to phosphoryl transfer to DhaL and dihydroxyacetone.</text>
</comment>
<evidence type="ECO:0000256" key="3">
    <source>
        <dbReference type="ARBA" id="ARBA00012095"/>
    </source>
</evidence>
<comment type="subunit">
    <text evidence="5">Homodimer. The dihydroxyacetone kinase complex is composed of a homodimer of DhaM, a homodimer of DhaK and the subunit DhaL.</text>
</comment>
<dbReference type="InterPro" id="IPR012844">
    <property type="entry name" value="DhaM_N"/>
</dbReference>
<dbReference type="EC" id="2.7.1.121" evidence="3"/>
<dbReference type="AlphaFoldDB" id="A0A1H3Z700"/>
<dbReference type="PANTHER" id="PTHR38594">
    <property type="entry name" value="PEP-DEPENDENT DIHYDROXYACETONE KINASE, PHOSPHORYL DONOR SUBUNIT DHAM"/>
    <property type="match status" value="1"/>
</dbReference>
<dbReference type="InterPro" id="IPR039643">
    <property type="entry name" value="DhaM"/>
</dbReference>
<evidence type="ECO:0000259" key="6">
    <source>
        <dbReference type="PROSITE" id="PS51096"/>
    </source>
</evidence>
<comment type="catalytic activity">
    <reaction evidence="1">
        <text>dihydroxyacetone + phosphoenolpyruvate = dihydroxyacetone phosphate + pyruvate</text>
        <dbReference type="Rhea" id="RHEA:18381"/>
        <dbReference type="ChEBI" id="CHEBI:15361"/>
        <dbReference type="ChEBI" id="CHEBI:16016"/>
        <dbReference type="ChEBI" id="CHEBI:57642"/>
        <dbReference type="ChEBI" id="CHEBI:58702"/>
        <dbReference type="EC" id="2.7.1.121"/>
    </reaction>
</comment>
<dbReference type="PROSITE" id="PS51096">
    <property type="entry name" value="PTS_EIIA_TYPE_4"/>
    <property type="match status" value="1"/>
</dbReference>
<dbReference type="EMBL" id="FNRK01000005">
    <property type="protein sequence ID" value="SEA19455.1"/>
    <property type="molecule type" value="Genomic_DNA"/>
</dbReference>
<proteinExistence type="predicted"/>
<dbReference type="GO" id="GO:0047324">
    <property type="term" value="F:phosphoenolpyruvate-glycerone phosphotransferase activity"/>
    <property type="evidence" value="ECO:0007669"/>
    <property type="project" value="UniProtKB-EC"/>
</dbReference>
<dbReference type="SUPFAM" id="SSF53062">
    <property type="entry name" value="PTS system fructose IIA component-like"/>
    <property type="match status" value="1"/>
</dbReference>
<evidence type="ECO:0000256" key="4">
    <source>
        <dbReference type="ARBA" id="ARBA00022679"/>
    </source>
</evidence>
<dbReference type="InterPro" id="IPR036662">
    <property type="entry name" value="PTS_EIIA_man-typ_sf"/>
</dbReference>
<reference evidence="7 8" key="1">
    <citation type="submission" date="2016-10" db="EMBL/GenBank/DDBJ databases">
        <authorList>
            <person name="de Groot N.N."/>
        </authorList>
    </citation>
    <scope>NUCLEOTIDE SEQUENCE [LARGE SCALE GENOMIC DNA]</scope>
    <source>
        <strain evidence="7 8">SR12</strain>
    </source>
</reference>
<sequence>MAKTGIIIVSHSEQLAAGVAELVAEMANDQVVIQAAGGTGDGRIGTNTLRILEAIESMEACKSILVYCDMGSSIISTETAMDMIDDEDLAEKVHIVDCPLVEGCFAGTVQASITDDTEEIKAVSAQARELHKA</sequence>
<evidence type="ECO:0000313" key="8">
    <source>
        <dbReference type="Proteomes" id="UP000199394"/>
    </source>
</evidence>
<dbReference type="OrthoDB" id="7065393at2"/>
<protein>
    <recommendedName>
        <fullName evidence="3">phosphoenolpyruvate--glycerone phosphotransferase</fullName>
        <ecNumber evidence="3">2.7.1.121</ecNumber>
    </recommendedName>
</protein>
<dbReference type="GO" id="GO:0019563">
    <property type="term" value="P:glycerol catabolic process"/>
    <property type="evidence" value="ECO:0007669"/>
    <property type="project" value="InterPro"/>
</dbReference>
<dbReference type="NCBIfam" id="TIGR02364">
    <property type="entry name" value="dha_pts"/>
    <property type="match status" value="1"/>
</dbReference>
<evidence type="ECO:0000313" key="7">
    <source>
        <dbReference type="EMBL" id="SEA19455.1"/>
    </source>
</evidence>
<gene>
    <name evidence="7" type="ORF">SAMN04515656_10546</name>
</gene>
<dbReference type="Pfam" id="PF03610">
    <property type="entry name" value="EIIA-man"/>
    <property type="match status" value="1"/>
</dbReference>
<keyword evidence="4" id="KW-0808">Transferase</keyword>
<keyword evidence="8" id="KW-1185">Reference proteome</keyword>
<accession>A0A1H3Z700</accession>
<feature type="domain" description="PTS EIIA type-4" evidence="6">
    <location>
        <begin position="3"/>
        <end position="133"/>
    </location>
</feature>
<evidence type="ECO:0000256" key="5">
    <source>
        <dbReference type="ARBA" id="ARBA00046577"/>
    </source>
</evidence>